<comment type="caution">
    <text evidence="1">The sequence shown here is derived from an EMBL/GenBank/DDBJ whole genome shotgun (WGS) entry which is preliminary data.</text>
</comment>
<dbReference type="AlphaFoldDB" id="A0A1R0GYU1"/>
<dbReference type="InterPro" id="IPR035810">
    <property type="entry name" value="PEBP_euk"/>
</dbReference>
<evidence type="ECO:0000313" key="2">
    <source>
        <dbReference type="Proteomes" id="UP000187455"/>
    </source>
</evidence>
<dbReference type="EMBL" id="LSSL01001926">
    <property type="protein sequence ID" value="OLY82082.1"/>
    <property type="molecule type" value="Genomic_DNA"/>
</dbReference>
<dbReference type="Gene3D" id="3.90.280.10">
    <property type="entry name" value="PEBP-like"/>
    <property type="match status" value="1"/>
</dbReference>
<dbReference type="CDD" id="cd00866">
    <property type="entry name" value="PEBP_euk"/>
    <property type="match status" value="1"/>
</dbReference>
<dbReference type="SUPFAM" id="SSF49777">
    <property type="entry name" value="PEBP-like"/>
    <property type="match status" value="1"/>
</dbReference>
<dbReference type="PANTHER" id="PTHR11362:SF82">
    <property type="entry name" value="PHOSPHATIDYLETHANOLAMINE-BINDING PROTEIN 4"/>
    <property type="match status" value="1"/>
</dbReference>
<keyword evidence="2" id="KW-1185">Reference proteome</keyword>
<dbReference type="OrthoDB" id="2153661at2759"/>
<organism evidence="1 2">
    <name type="scientific">Smittium mucronatum</name>
    <dbReference type="NCBI Taxonomy" id="133383"/>
    <lineage>
        <taxon>Eukaryota</taxon>
        <taxon>Fungi</taxon>
        <taxon>Fungi incertae sedis</taxon>
        <taxon>Zoopagomycota</taxon>
        <taxon>Kickxellomycotina</taxon>
        <taxon>Harpellomycetes</taxon>
        <taxon>Harpellales</taxon>
        <taxon>Legeriomycetaceae</taxon>
        <taxon>Smittium</taxon>
    </lineage>
</organism>
<dbReference type="InterPro" id="IPR036610">
    <property type="entry name" value="PEBP-like_sf"/>
</dbReference>
<gene>
    <name evidence="1" type="ORF">AYI68_g3806</name>
</gene>
<accession>A0A1R0GYU1</accession>
<protein>
    <submittedName>
        <fullName evidence="1">Phosphatidylethanolamine-binding protein 1</fullName>
    </submittedName>
</protein>
<dbReference type="Proteomes" id="UP000187455">
    <property type="component" value="Unassembled WGS sequence"/>
</dbReference>
<dbReference type="PANTHER" id="PTHR11362">
    <property type="entry name" value="PHOSPHATIDYLETHANOLAMINE-BINDING PROTEIN"/>
    <property type="match status" value="1"/>
</dbReference>
<dbReference type="InterPro" id="IPR008914">
    <property type="entry name" value="PEBP"/>
</dbReference>
<proteinExistence type="predicted"/>
<reference evidence="1 2" key="1">
    <citation type="journal article" date="2016" name="Mol. Biol. Evol.">
        <title>Genome-Wide Survey of Gut Fungi (Harpellales) Reveals the First Horizontally Transferred Ubiquitin Gene from a Mosquito Host.</title>
        <authorList>
            <person name="Wang Y."/>
            <person name="White M.M."/>
            <person name="Kvist S."/>
            <person name="Moncalvo J.M."/>
        </authorList>
    </citation>
    <scope>NUCLEOTIDE SEQUENCE [LARGE SCALE GENOMIC DNA]</scope>
    <source>
        <strain evidence="1 2">ALG-7-W6</strain>
    </source>
</reference>
<name>A0A1R0GYU1_9FUNG</name>
<evidence type="ECO:0000313" key="1">
    <source>
        <dbReference type="EMBL" id="OLY82082.1"/>
    </source>
</evidence>
<sequence>MQRSYQMYIIPDVIDPKGFESFSTQLNLSFKGISENPIEPGARIEPESAKELPEISLLNFSETPKLYTIVMVDPDEPNQEIQSYAEQCHWAVCNVKFDIFNQKYSPESGNGETAIKYTPPHPAYGTKTHRYIFVALLQGENGTLKISPDEFLKFNGLRSFTKDHNLTPVGVSFFRSEWNQTVDKIYTDVLGVKPPRFGLPLVENPNIGKDGEKLPAYENI</sequence>
<dbReference type="STRING" id="133383.A0A1R0GYU1"/>
<dbReference type="Pfam" id="PF01161">
    <property type="entry name" value="PBP"/>
    <property type="match status" value="1"/>
</dbReference>